<protein>
    <recommendedName>
        <fullName evidence="4">Bacterial surface antigen (D15) domain-containing protein</fullName>
    </recommendedName>
</protein>
<dbReference type="Proteomes" id="UP000193450">
    <property type="component" value="Chromosome"/>
</dbReference>
<dbReference type="STRING" id="716816.BST96_11260"/>
<accession>A0A1X9N9B2</accession>
<evidence type="ECO:0000313" key="3">
    <source>
        <dbReference type="Proteomes" id="UP000193450"/>
    </source>
</evidence>
<dbReference type="Gene3D" id="2.40.160.50">
    <property type="entry name" value="membrane protein fhac: a member of the omp85/tpsb transporter family"/>
    <property type="match status" value="1"/>
</dbReference>
<reference evidence="2 3" key="1">
    <citation type="submission" date="2016-11" db="EMBL/GenBank/DDBJ databases">
        <title>Trade-off between light-utilization and light-protection in marine flavobacteria.</title>
        <authorList>
            <person name="Kumagai Y."/>
        </authorList>
    </citation>
    <scope>NUCLEOTIDE SEQUENCE [LARGE SCALE GENOMIC DNA]</scope>
    <source>
        <strain evidence="2 3">NBRC 107125</strain>
    </source>
</reference>
<organism evidence="2 3">
    <name type="scientific">Oceanicoccus sagamiensis</name>
    <dbReference type="NCBI Taxonomy" id="716816"/>
    <lineage>
        <taxon>Bacteria</taxon>
        <taxon>Pseudomonadati</taxon>
        <taxon>Pseudomonadota</taxon>
        <taxon>Gammaproteobacteria</taxon>
        <taxon>Cellvibrionales</taxon>
        <taxon>Spongiibacteraceae</taxon>
        <taxon>Oceanicoccus</taxon>
    </lineage>
</organism>
<feature type="signal peptide" evidence="1">
    <location>
        <begin position="1"/>
        <end position="23"/>
    </location>
</feature>
<keyword evidence="3" id="KW-1185">Reference proteome</keyword>
<evidence type="ECO:0000256" key="1">
    <source>
        <dbReference type="SAM" id="SignalP"/>
    </source>
</evidence>
<evidence type="ECO:0008006" key="4">
    <source>
        <dbReference type="Google" id="ProtNLM"/>
    </source>
</evidence>
<keyword evidence="1" id="KW-0732">Signal</keyword>
<dbReference type="AlphaFoldDB" id="A0A1X9N9B2"/>
<name>A0A1X9N9B2_9GAMM</name>
<proteinExistence type="predicted"/>
<dbReference type="RefSeq" id="WP_085758800.1">
    <property type="nucleotide sequence ID" value="NZ_CP019343.1"/>
</dbReference>
<gene>
    <name evidence="2" type="ORF">BST96_11260</name>
</gene>
<sequence length="400" mass="43340">MVKVTSAGIVLLAALAISSLAKADFAKQFFDPVDGKFDVSGFLAENAFGFLPVPVVITEPAVDSGLGVIGLIFHEDEEQAAARKEAMLTSENAARHLLPPSVSAIFGAYTGNDSWLAGAGHLGFYQEGDIRYLIGGGYGDISLDYYSIGDVNLPRPLSINTQASAMLQTLKFKLGDLPVFIGPTQRYTEAELSLDQLENFLPPTTPPDITDQINDLFTSEITTSGLGVVVEIDTRDNIFSPEQGSRYELSYVVYREEIGSDLDYETATITALNYFKLSDRWLLGVRVVGDTVNSDDRLPPFAYPGIQIRGIAAARYQGSDVAVLESEVTWKIDSRWSINAFAGGGRAADSTSGIGSASTRVSQGAGFRYKIARRYDFLMGIDIAEGPDETIWYIQAGSSW</sequence>
<dbReference type="KEGG" id="osg:BST96_11260"/>
<dbReference type="EMBL" id="CP019343">
    <property type="protein sequence ID" value="ARN74650.1"/>
    <property type="molecule type" value="Genomic_DNA"/>
</dbReference>
<dbReference type="OrthoDB" id="9771071at2"/>
<feature type="chain" id="PRO_5013185994" description="Bacterial surface antigen (D15) domain-containing protein" evidence="1">
    <location>
        <begin position="24"/>
        <end position="400"/>
    </location>
</feature>
<evidence type="ECO:0000313" key="2">
    <source>
        <dbReference type="EMBL" id="ARN74650.1"/>
    </source>
</evidence>